<evidence type="ECO:0000313" key="15">
    <source>
        <dbReference type="EMBL" id="KAF2259437.1"/>
    </source>
</evidence>
<dbReference type="Proteomes" id="UP000800093">
    <property type="component" value="Unassembled WGS sequence"/>
</dbReference>
<dbReference type="AlphaFoldDB" id="A0A9P4MYN0"/>
<dbReference type="InterPro" id="IPR002403">
    <property type="entry name" value="Cyt_P450_E_grp-IV"/>
</dbReference>
<evidence type="ECO:0000256" key="8">
    <source>
        <dbReference type="ARBA" id="ARBA00023002"/>
    </source>
</evidence>
<organism evidence="15 16">
    <name type="scientific">Lojkania enalia</name>
    <dbReference type="NCBI Taxonomy" id="147567"/>
    <lineage>
        <taxon>Eukaryota</taxon>
        <taxon>Fungi</taxon>
        <taxon>Dikarya</taxon>
        <taxon>Ascomycota</taxon>
        <taxon>Pezizomycotina</taxon>
        <taxon>Dothideomycetes</taxon>
        <taxon>Pleosporomycetidae</taxon>
        <taxon>Pleosporales</taxon>
        <taxon>Pleosporales incertae sedis</taxon>
        <taxon>Lojkania</taxon>
    </lineage>
</organism>
<keyword evidence="16" id="KW-1185">Reference proteome</keyword>
<protein>
    <submittedName>
        <fullName evidence="15">Cytochrome P450</fullName>
    </submittedName>
</protein>
<dbReference type="GO" id="GO:0016020">
    <property type="term" value="C:membrane"/>
    <property type="evidence" value="ECO:0007669"/>
    <property type="project" value="UniProtKB-SubCell"/>
</dbReference>
<dbReference type="GO" id="GO:0004497">
    <property type="term" value="F:monooxygenase activity"/>
    <property type="evidence" value="ECO:0007669"/>
    <property type="project" value="UniProtKB-KW"/>
</dbReference>
<dbReference type="GO" id="GO:0016705">
    <property type="term" value="F:oxidoreductase activity, acting on paired donors, with incorporation or reduction of molecular oxygen"/>
    <property type="evidence" value="ECO:0007669"/>
    <property type="project" value="InterPro"/>
</dbReference>
<evidence type="ECO:0000256" key="2">
    <source>
        <dbReference type="ARBA" id="ARBA00004370"/>
    </source>
</evidence>
<dbReference type="PANTHER" id="PTHR24305">
    <property type="entry name" value="CYTOCHROME P450"/>
    <property type="match status" value="1"/>
</dbReference>
<comment type="cofactor">
    <cofactor evidence="1 12">
        <name>heme</name>
        <dbReference type="ChEBI" id="CHEBI:30413"/>
    </cofactor>
</comment>
<reference evidence="16" key="1">
    <citation type="journal article" date="2020" name="Stud. Mycol.">
        <title>101 Dothideomycetes genomes: A test case for predicting lifestyles and emergence of pathogens.</title>
        <authorList>
            <person name="Haridas S."/>
            <person name="Albert R."/>
            <person name="Binder M."/>
            <person name="Bloem J."/>
            <person name="LaButti K."/>
            <person name="Salamov A."/>
            <person name="Andreopoulos B."/>
            <person name="Baker S."/>
            <person name="Barry K."/>
            <person name="Bills G."/>
            <person name="Bluhm B."/>
            <person name="Cannon C."/>
            <person name="Castanera R."/>
            <person name="Culley D."/>
            <person name="Daum C."/>
            <person name="Ezra D."/>
            <person name="Gonzalez J."/>
            <person name="Henrissat B."/>
            <person name="Kuo A."/>
            <person name="Liang C."/>
            <person name="Lipzen A."/>
            <person name="Lutzoni F."/>
            <person name="Magnuson J."/>
            <person name="Mondo S."/>
            <person name="Nolan M."/>
            <person name="Ohm R."/>
            <person name="Pangilinan J."/>
            <person name="Park H.-J."/>
            <person name="Ramirez L."/>
            <person name="Alfaro M."/>
            <person name="Sun H."/>
            <person name="Tritt A."/>
            <person name="Yoshinaga Y."/>
            <person name="Zwiers L.-H."/>
            <person name="Turgeon B."/>
            <person name="Goodwin S."/>
            <person name="Spatafora J."/>
            <person name="Crous P."/>
            <person name="Grigoriev I."/>
        </authorList>
    </citation>
    <scope>NUCLEOTIDE SEQUENCE [LARGE SCALE GENOMIC DNA]</scope>
    <source>
        <strain evidence="16">CBS 304.66</strain>
    </source>
</reference>
<evidence type="ECO:0000256" key="11">
    <source>
        <dbReference type="ARBA" id="ARBA00023136"/>
    </source>
</evidence>
<evidence type="ECO:0000256" key="5">
    <source>
        <dbReference type="ARBA" id="ARBA00022692"/>
    </source>
</evidence>
<comment type="similarity">
    <text evidence="3 13">Belongs to the cytochrome P450 family.</text>
</comment>
<feature type="binding site" description="axial binding residue" evidence="12">
    <location>
        <position position="485"/>
    </location>
    <ligand>
        <name>heme</name>
        <dbReference type="ChEBI" id="CHEBI:30413"/>
    </ligand>
    <ligandPart>
        <name>Fe</name>
        <dbReference type="ChEBI" id="CHEBI:18248"/>
    </ligandPart>
</feature>
<dbReference type="InterPro" id="IPR017972">
    <property type="entry name" value="Cyt_P450_CS"/>
</dbReference>
<sequence>MDILDSRTLFTVITAVAVQSIASPIPDFPPELYFFPYVVGNAVLVFFLASRYMAWDAIATYLMTTNAIFLLTSALLIIVHRLYFSPLTKFPGPKMAAITALWNANEARLGRIPRTYKALHEKYKSDVIRVGPNEVSVRNADAIGRVYKGKHPRGNFNQVFNLVGGDTIATVRDYRRHTLWRRVWDRSLNGAEIPKYLERIKLHVDKTVKYLREKAGEAVESGKLFDALVYDVLTDLTFSKDIGLQPVAGQRGPGDRTFVDLLHSFVRFAGVVGHLPTLQQIFRYLPTSAEGRKVNLIGNRLIAERQALVTEQKDFFGHFSSSGVFTQEELKLQVLTVITAGADTVTKALNQIFALLASRPDIQERIRQEMNDAFSGEGVPPSEILRNLEYLEGVIKEGLRMFSPLFRGAPATAPKGGITLETGDYIPQNTQIWISQYLVMTDERNFPRATEFLPERWISEESGKGTELVKDRRAWFPFGNGAHSCPGKALAMAEMRFIIAYMLREFDVCFETRGGQPFSYEEWAADWKDFFAVEVGELFLKFVPRTATGIRE</sequence>
<evidence type="ECO:0000256" key="13">
    <source>
        <dbReference type="RuleBase" id="RU000461"/>
    </source>
</evidence>
<keyword evidence="11 14" id="KW-0472">Membrane</keyword>
<evidence type="ECO:0000256" key="9">
    <source>
        <dbReference type="ARBA" id="ARBA00023004"/>
    </source>
</evidence>
<dbReference type="Pfam" id="PF00067">
    <property type="entry name" value="p450"/>
    <property type="match status" value="1"/>
</dbReference>
<evidence type="ECO:0000256" key="12">
    <source>
        <dbReference type="PIRSR" id="PIRSR602403-1"/>
    </source>
</evidence>
<dbReference type="EMBL" id="ML986709">
    <property type="protein sequence ID" value="KAF2259437.1"/>
    <property type="molecule type" value="Genomic_DNA"/>
</dbReference>
<dbReference type="OrthoDB" id="6692864at2759"/>
<dbReference type="InterPro" id="IPR050121">
    <property type="entry name" value="Cytochrome_P450_monoxygenase"/>
</dbReference>
<keyword evidence="6 12" id="KW-0479">Metal-binding</keyword>
<dbReference type="InterPro" id="IPR001128">
    <property type="entry name" value="Cyt_P450"/>
</dbReference>
<feature type="transmembrane region" description="Helical" evidence="14">
    <location>
        <begin position="32"/>
        <end position="49"/>
    </location>
</feature>
<keyword evidence="7 14" id="KW-1133">Transmembrane helix</keyword>
<keyword evidence="9 12" id="KW-0408">Iron</keyword>
<name>A0A9P4MYN0_9PLEO</name>
<keyword evidence="10 13" id="KW-0503">Monooxygenase</keyword>
<evidence type="ECO:0000256" key="14">
    <source>
        <dbReference type="SAM" id="Phobius"/>
    </source>
</evidence>
<accession>A0A9P4MYN0</accession>
<gene>
    <name evidence="15" type="ORF">CC78DRAFT_537095</name>
</gene>
<dbReference type="PRINTS" id="PR00465">
    <property type="entry name" value="EP450IV"/>
</dbReference>
<dbReference type="Gene3D" id="1.10.630.10">
    <property type="entry name" value="Cytochrome P450"/>
    <property type="match status" value="1"/>
</dbReference>
<comment type="caution">
    <text evidence="15">The sequence shown here is derived from an EMBL/GenBank/DDBJ whole genome shotgun (WGS) entry which is preliminary data.</text>
</comment>
<evidence type="ECO:0000256" key="7">
    <source>
        <dbReference type="ARBA" id="ARBA00022989"/>
    </source>
</evidence>
<proteinExistence type="inferred from homology"/>
<comment type="subcellular location">
    <subcellularLocation>
        <location evidence="2">Membrane</location>
    </subcellularLocation>
</comment>
<evidence type="ECO:0000256" key="6">
    <source>
        <dbReference type="ARBA" id="ARBA00022723"/>
    </source>
</evidence>
<keyword evidence="4 12" id="KW-0349">Heme</keyword>
<dbReference type="PRINTS" id="PR00385">
    <property type="entry name" value="P450"/>
</dbReference>
<dbReference type="GO" id="GO:0005506">
    <property type="term" value="F:iron ion binding"/>
    <property type="evidence" value="ECO:0007669"/>
    <property type="project" value="InterPro"/>
</dbReference>
<dbReference type="GO" id="GO:0020037">
    <property type="term" value="F:heme binding"/>
    <property type="evidence" value="ECO:0007669"/>
    <property type="project" value="InterPro"/>
</dbReference>
<evidence type="ECO:0000256" key="4">
    <source>
        <dbReference type="ARBA" id="ARBA00022617"/>
    </source>
</evidence>
<evidence type="ECO:0000256" key="3">
    <source>
        <dbReference type="ARBA" id="ARBA00010617"/>
    </source>
</evidence>
<dbReference type="PROSITE" id="PS00086">
    <property type="entry name" value="CYTOCHROME_P450"/>
    <property type="match status" value="1"/>
</dbReference>
<keyword evidence="8 13" id="KW-0560">Oxidoreductase</keyword>
<keyword evidence="5 14" id="KW-0812">Transmembrane</keyword>
<evidence type="ECO:0000256" key="10">
    <source>
        <dbReference type="ARBA" id="ARBA00023033"/>
    </source>
</evidence>
<feature type="transmembrane region" description="Helical" evidence="14">
    <location>
        <begin position="61"/>
        <end position="84"/>
    </location>
</feature>
<dbReference type="PANTHER" id="PTHR24305:SF112">
    <property type="entry name" value="L-ORNITHINE-N5-MONOOXYGENASE (EUROFUNG)"/>
    <property type="match status" value="1"/>
</dbReference>
<evidence type="ECO:0000313" key="16">
    <source>
        <dbReference type="Proteomes" id="UP000800093"/>
    </source>
</evidence>
<dbReference type="SUPFAM" id="SSF48264">
    <property type="entry name" value="Cytochrome P450"/>
    <property type="match status" value="1"/>
</dbReference>
<dbReference type="InterPro" id="IPR036396">
    <property type="entry name" value="Cyt_P450_sf"/>
</dbReference>
<evidence type="ECO:0000256" key="1">
    <source>
        <dbReference type="ARBA" id="ARBA00001971"/>
    </source>
</evidence>